<comment type="caution">
    <text evidence="1">The sequence shown here is derived from an EMBL/GenBank/DDBJ whole genome shotgun (WGS) entry which is preliminary data.</text>
</comment>
<name>A0AB38UVC2_9MYCO</name>
<evidence type="ECO:0000313" key="2">
    <source>
        <dbReference type="EMBL" id="VAZ95773.1"/>
    </source>
</evidence>
<evidence type="ECO:0000313" key="4">
    <source>
        <dbReference type="Proteomes" id="UP000279331"/>
    </source>
</evidence>
<organism evidence="1 4">
    <name type="scientific">Mycobacterium persicum</name>
    <dbReference type="NCBI Taxonomy" id="1487726"/>
    <lineage>
        <taxon>Bacteria</taxon>
        <taxon>Bacillati</taxon>
        <taxon>Actinomycetota</taxon>
        <taxon>Actinomycetes</taxon>
        <taxon>Mycobacteriales</taxon>
        <taxon>Mycobacteriaceae</taxon>
        <taxon>Mycobacterium</taxon>
    </lineage>
</organism>
<sequence length="30" mass="2949">MQVGAGALASHVGHRVLDVIGSEACVLSTA</sequence>
<gene>
    <name evidence="1" type="ORF">LAUMK42_03318</name>
    <name evidence="2" type="ORF">LAUMK4_03268</name>
</gene>
<reference evidence="3 4" key="1">
    <citation type="submission" date="2018-09" db="EMBL/GenBank/DDBJ databases">
        <authorList>
            <person name="Tagini F."/>
        </authorList>
    </citation>
    <scope>NUCLEOTIDE SEQUENCE [LARGE SCALE GENOMIC DNA]</scope>
    <source>
        <strain evidence="2 3">MK4</strain>
        <strain evidence="1 4">MK42</strain>
    </source>
</reference>
<dbReference type="Proteomes" id="UP000279331">
    <property type="component" value="Unassembled WGS sequence"/>
</dbReference>
<evidence type="ECO:0000313" key="1">
    <source>
        <dbReference type="EMBL" id="VAZ84495.1"/>
    </source>
</evidence>
<proteinExistence type="predicted"/>
<keyword evidence="3" id="KW-1185">Reference proteome</keyword>
<protein>
    <submittedName>
        <fullName evidence="1">Uncharacterized protein</fullName>
    </submittedName>
</protein>
<dbReference type="EMBL" id="UPHM01000087">
    <property type="protein sequence ID" value="VAZ95773.1"/>
    <property type="molecule type" value="Genomic_DNA"/>
</dbReference>
<evidence type="ECO:0000313" key="3">
    <source>
        <dbReference type="Proteomes" id="UP000271464"/>
    </source>
</evidence>
<accession>A0AB38UVC2</accession>
<dbReference type="Proteomes" id="UP000271464">
    <property type="component" value="Unassembled WGS sequence"/>
</dbReference>
<dbReference type="AlphaFoldDB" id="A0AB38UVC2"/>
<dbReference type="EMBL" id="UPHL01000092">
    <property type="protein sequence ID" value="VAZ84495.1"/>
    <property type="molecule type" value="Genomic_DNA"/>
</dbReference>